<proteinExistence type="predicted"/>
<evidence type="ECO:0000313" key="4">
    <source>
        <dbReference type="Proteomes" id="UP000037035"/>
    </source>
</evidence>
<keyword evidence="2" id="KW-0812">Transmembrane</keyword>
<evidence type="ECO:0000256" key="1">
    <source>
        <dbReference type="SAM" id="MobiDB-lite"/>
    </source>
</evidence>
<dbReference type="Proteomes" id="UP000037035">
    <property type="component" value="Unassembled WGS sequence"/>
</dbReference>
<accession>A0A0L6UQQ8</accession>
<feature type="transmembrane region" description="Helical" evidence="2">
    <location>
        <begin position="194"/>
        <end position="213"/>
    </location>
</feature>
<feature type="compositionally biased region" description="Basic residues" evidence="1">
    <location>
        <begin position="27"/>
        <end position="36"/>
    </location>
</feature>
<evidence type="ECO:0000256" key="2">
    <source>
        <dbReference type="SAM" id="Phobius"/>
    </source>
</evidence>
<evidence type="ECO:0000313" key="3">
    <source>
        <dbReference type="EMBL" id="KNZ50861.1"/>
    </source>
</evidence>
<organism evidence="3 4">
    <name type="scientific">Puccinia sorghi</name>
    <dbReference type="NCBI Taxonomy" id="27349"/>
    <lineage>
        <taxon>Eukaryota</taxon>
        <taxon>Fungi</taxon>
        <taxon>Dikarya</taxon>
        <taxon>Basidiomycota</taxon>
        <taxon>Pucciniomycotina</taxon>
        <taxon>Pucciniomycetes</taxon>
        <taxon>Pucciniales</taxon>
        <taxon>Pucciniaceae</taxon>
        <taxon>Puccinia</taxon>
    </lineage>
</organism>
<protein>
    <submittedName>
        <fullName evidence="3">Uncharacterized protein</fullName>
    </submittedName>
</protein>
<name>A0A0L6UQQ8_9BASI</name>
<keyword evidence="2" id="KW-1133">Transmembrane helix</keyword>
<keyword evidence="4" id="KW-1185">Reference proteome</keyword>
<dbReference type="VEuPathDB" id="FungiDB:VP01_4201g1"/>
<feature type="region of interest" description="Disordered" evidence="1">
    <location>
        <begin position="23"/>
        <end position="45"/>
    </location>
</feature>
<reference evidence="3 4" key="1">
    <citation type="submission" date="2015-08" db="EMBL/GenBank/DDBJ databases">
        <title>Next Generation Sequencing and Analysis of the Genome of Puccinia sorghi L Schw, the Causal Agent of Maize Common Rust.</title>
        <authorList>
            <person name="Rochi L."/>
            <person name="Burguener G."/>
            <person name="Darino M."/>
            <person name="Turjanski A."/>
            <person name="Kreff E."/>
            <person name="Dieguez M.J."/>
            <person name="Sacco F."/>
        </authorList>
    </citation>
    <scope>NUCLEOTIDE SEQUENCE [LARGE SCALE GENOMIC DNA]</scope>
    <source>
        <strain evidence="3 4">RO10H11247</strain>
    </source>
</reference>
<comment type="caution">
    <text evidence="3">The sequence shown here is derived from an EMBL/GenBank/DDBJ whole genome shotgun (WGS) entry which is preliminary data.</text>
</comment>
<keyword evidence="2" id="KW-0472">Membrane</keyword>
<dbReference type="AlphaFoldDB" id="A0A0L6UQQ8"/>
<gene>
    <name evidence="3" type="ORF">VP01_4201g1</name>
</gene>
<sequence length="347" mass="41671">MNREEVEIDVFEMLIEWNLGKEEDTRRKRKVKRRNSEKRENTEMSQDLEIEKNRWNRDDERLNFPIEQGIRNLIIVKRHYSYSSIKFLRSKELWPWKRSLLEEGCCSVVCLELAEDVDLISEFRSSKWSFHTLDTSFDFSCAQDVLHLKNLLELRTLVYKDLEGSKILEQIRKKKTIFAKFWCLMLNTYARVKFLKMWIIFSLIVLGVKNSIFKFIFQYIYIYLALHLASECFCSDCKAMRLEMWEKSKKKENYDTSKNGRFITFNPKQITPLCFELLKVWEKIKIDQNTLLCNQKKNIQKARCSAKTMKVFFVFGKRKLNIKSFTLKSVGKRSLSSKFFQFYPPKN</sequence>
<dbReference type="EMBL" id="LAVV01009282">
    <property type="protein sequence ID" value="KNZ50861.1"/>
    <property type="molecule type" value="Genomic_DNA"/>
</dbReference>